<organism evidence="1 2">
    <name type="scientific">Aspergillus luchuensis (strain CBS 106.47)</name>
    <dbReference type="NCBI Taxonomy" id="1137211"/>
    <lineage>
        <taxon>Eukaryota</taxon>
        <taxon>Fungi</taxon>
        <taxon>Dikarya</taxon>
        <taxon>Ascomycota</taxon>
        <taxon>Pezizomycotina</taxon>
        <taxon>Eurotiomycetes</taxon>
        <taxon>Eurotiomycetidae</taxon>
        <taxon>Eurotiales</taxon>
        <taxon>Aspergillaceae</taxon>
        <taxon>Aspergillus</taxon>
        <taxon>Aspergillus subgen. Circumdati</taxon>
    </lineage>
</organism>
<gene>
    <name evidence="1" type="ORF">ASPFODRAFT_577574</name>
</gene>
<name>A0A1M3TL86_ASPLC</name>
<reference evidence="2" key="1">
    <citation type="journal article" date="2017" name="Genome Biol.">
        <title>Comparative genomics reveals high biological diversity and specific adaptations in the industrially and medically important fungal genus Aspergillus.</title>
        <authorList>
            <person name="de Vries R.P."/>
            <person name="Riley R."/>
            <person name="Wiebenga A."/>
            <person name="Aguilar-Osorio G."/>
            <person name="Amillis S."/>
            <person name="Uchima C.A."/>
            <person name="Anderluh G."/>
            <person name="Asadollahi M."/>
            <person name="Askin M."/>
            <person name="Barry K."/>
            <person name="Battaglia E."/>
            <person name="Bayram O."/>
            <person name="Benocci T."/>
            <person name="Braus-Stromeyer S.A."/>
            <person name="Caldana C."/>
            <person name="Canovas D."/>
            <person name="Cerqueira G.C."/>
            <person name="Chen F."/>
            <person name="Chen W."/>
            <person name="Choi C."/>
            <person name="Clum A."/>
            <person name="Dos Santos R.A."/>
            <person name="Damasio A.R."/>
            <person name="Diallinas G."/>
            <person name="Emri T."/>
            <person name="Fekete E."/>
            <person name="Flipphi M."/>
            <person name="Freyberg S."/>
            <person name="Gallo A."/>
            <person name="Gournas C."/>
            <person name="Habgood R."/>
            <person name="Hainaut M."/>
            <person name="Harispe M.L."/>
            <person name="Henrissat B."/>
            <person name="Hilden K.S."/>
            <person name="Hope R."/>
            <person name="Hossain A."/>
            <person name="Karabika E."/>
            <person name="Karaffa L."/>
            <person name="Karanyi Z."/>
            <person name="Krasevec N."/>
            <person name="Kuo A."/>
            <person name="Kusch H."/>
            <person name="LaButti K."/>
            <person name="Lagendijk E.L."/>
            <person name="Lapidus A."/>
            <person name="Levasseur A."/>
            <person name="Lindquist E."/>
            <person name="Lipzen A."/>
            <person name="Logrieco A.F."/>
            <person name="MacCabe A."/>
            <person name="Maekelae M.R."/>
            <person name="Malavazi I."/>
            <person name="Melin P."/>
            <person name="Meyer V."/>
            <person name="Mielnichuk N."/>
            <person name="Miskei M."/>
            <person name="Molnar A.P."/>
            <person name="Mule G."/>
            <person name="Ngan C.Y."/>
            <person name="Orejas M."/>
            <person name="Orosz E."/>
            <person name="Ouedraogo J.P."/>
            <person name="Overkamp K.M."/>
            <person name="Park H.-S."/>
            <person name="Perrone G."/>
            <person name="Piumi F."/>
            <person name="Punt P.J."/>
            <person name="Ram A.F."/>
            <person name="Ramon A."/>
            <person name="Rauscher S."/>
            <person name="Record E."/>
            <person name="Riano-Pachon D.M."/>
            <person name="Robert V."/>
            <person name="Roehrig J."/>
            <person name="Ruller R."/>
            <person name="Salamov A."/>
            <person name="Salih N.S."/>
            <person name="Samson R.A."/>
            <person name="Sandor E."/>
            <person name="Sanguinetti M."/>
            <person name="Schuetze T."/>
            <person name="Sepcic K."/>
            <person name="Shelest E."/>
            <person name="Sherlock G."/>
            <person name="Sophianopoulou V."/>
            <person name="Squina F.M."/>
            <person name="Sun H."/>
            <person name="Susca A."/>
            <person name="Todd R.B."/>
            <person name="Tsang A."/>
            <person name="Unkles S.E."/>
            <person name="van de Wiele N."/>
            <person name="van Rossen-Uffink D."/>
            <person name="Oliveira J.V."/>
            <person name="Vesth T.C."/>
            <person name="Visser J."/>
            <person name="Yu J.-H."/>
            <person name="Zhou M."/>
            <person name="Andersen M.R."/>
            <person name="Archer D.B."/>
            <person name="Baker S.E."/>
            <person name="Benoit I."/>
            <person name="Brakhage A.A."/>
            <person name="Braus G.H."/>
            <person name="Fischer R."/>
            <person name="Frisvad J.C."/>
            <person name="Goldman G.H."/>
            <person name="Houbraken J."/>
            <person name="Oakley B."/>
            <person name="Pocsi I."/>
            <person name="Scazzocchio C."/>
            <person name="Seiboth B."/>
            <person name="vanKuyk P.A."/>
            <person name="Wortman J."/>
            <person name="Dyer P.S."/>
            <person name="Grigoriev I.V."/>
        </authorList>
    </citation>
    <scope>NUCLEOTIDE SEQUENCE [LARGE SCALE GENOMIC DNA]</scope>
    <source>
        <strain evidence="2">CBS 106.47</strain>
    </source>
</reference>
<accession>A0A1M3TL86</accession>
<dbReference type="VEuPathDB" id="FungiDB:ASPFODRAFT_577574"/>
<dbReference type="AlphaFoldDB" id="A0A1M3TL86"/>
<evidence type="ECO:0000313" key="1">
    <source>
        <dbReference type="EMBL" id="OJZ87560.1"/>
    </source>
</evidence>
<dbReference type="Proteomes" id="UP000184063">
    <property type="component" value="Unassembled WGS sequence"/>
</dbReference>
<proteinExistence type="predicted"/>
<dbReference type="EMBL" id="KV878240">
    <property type="protein sequence ID" value="OJZ87560.1"/>
    <property type="molecule type" value="Genomic_DNA"/>
</dbReference>
<sequence length="91" mass="10113">MHNLRVPGSRCVKARLRITLPCFLRTAPVPPWIFHLIFGPFFFLFPNFPFALPLVPFLFSGVPGGTSHHSPQMRCIAYGSWILLGGSGSCI</sequence>
<protein>
    <submittedName>
        <fullName evidence="1">Uncharacterized protein</fullName>
    </submittedName>
</protein>
<evidence type="ECO:0000313" key="2">
    <source>
        <dbReference type="Proteomes" id="UP000184063"/>
    </source>
</evidence>